<gene>
    <name evidence="1" type="ORF">RR48_08270</name>
</gene>
<evidence type="ECO:0000313" key="2">
    <source>
        <dbReference type="Proteomes" id="UP000053240"/>
    </source>
</evidence>
<dbReference type="GO" id="GO:0005737">
    <property type="term" value="C:cytoplasm"/>
    <property type="evidence" value="ECO:0007669"/>
    <property type="project" value="TreeGrafter"/>
</dbReference>
<dbReference type="GO" id="GO:0000796">
    <property type="term" value="C:condensin complex"/>
    <property type="evidence" value="ECO:0007669"/>
    <property type="project" value="InterPro"/>
</dbReference>
<keyword evidence="2" id="KW-1185">Reference proteome</keyword>
<name>A0A194R158_PAPMA</name>
<accession>A0A194R158</accession>
<dbReference type="GO" id="GO:0000793">
    <property type="term" value="C:condensed chromosome"/>
    <property type="evidence" value="ECO:0007669"/>
    <property type="project" value="TreeGrafter"/>
</dbReference>
<dbReference type="InterPro" id="IPR027165">
    <property type="entry name" value="CND3"/>
</dbReference>
<reference evidence="1 2" key="1">
    <citation type="journal article" date="2015" name="Nat. Commun.">
        <title>Outbred genome sequencing and CRISPR/Cas9 gene editing in butterflies.</title>
        <authorList>
            <person name="Li X."/>
            <person name="Fan D."/>
            <person name="Zhang W."/>
            <person name="Liu G."/>
            <person name="Zhang L."/>
            <person name="Zhao L."/>
            <person name="Fang X."/>
            <person name="Chen L."/>
            <person name="Dong Y."/>
            <person name="Chen Y."/>
            <person name="Ding Y."/>
            <person name="Zhao R."/>
            <person name="Feng M."/>
            <person name="Zhu Y."/>
            <person name="Feng Y."/>
            <person name="Jiang X."/>
            <person name="Zhu D."/>
            <person name="Xiang H."/>
            <person name="Feng X."/>
            <person name="Li S."/>
            <person name="Wang J."/>
            <person name="Zhang G."/>
            <person name="Kronforst M.R."/>
            <person name="Wang W."/>
        </authorList>
    </citation>
    <scope>NUCLEOTIDE SEQUENCE [LARGE SCALE GENOMIC DNA]</scope>
    <source>
        <strain evidence="1">Ya'a_city_454_Pm</strain>
        <tissue evidence="1">Whole body</tissue>
    </source>
</reference>
<dbReference type="PANTHER" id="PTHR14418">
    <property type="entry name" value="CONDENSIN COMPLEX SUBUNIT 3-RELATED"/>
    <property type="match status" value="1"/>
</dbReference>
<evidence type="ECO:0000313" key="1">
    <source>
        <dbReference type="EMBL" id="KPJ11528.1"/>
    </source>
</evidence>
<dbReference type="EMBL" id="KQ460878">
    <property type="protein sequence ID" value="KPJ11528.1"/>
    <property type="molecule type" value="Genomic_DNA"/>
</dbReference>
<proteinExistence type="predicted"/>
<dbReference type="GO" id="GO:0007076">
    <property type="term" value="P:mitotic chromosome condensation"/>
    <property type="evidence" value="ECO:0007669"/>
    <property type="project" value="InterPro"/>
</dbReference>
<dbReference type="AlphaFoldDB" id="A0A194R158"/>
<dbReference type="STRING" id="76193.A0A194R158"/>
<sequence length="154" mass="17569">MAPSDPQIPQTMPSCPTPNPRNIPVMFKIFQNVQYNVVQHKKYVKEMTKLYKKTEQDAFRESFRNALQYLFTFGDTSANVDRVIQFVATFCTSLDDEEEFLMFIFDIIFDFQCVSGQSVRYRASQLLAAVLAALGNDASLDDDLCDKLLASQVI</sequence>
<dbReference type="Proteomes" id="UP000053240">
    <property type="component" value="Unassembled WGS sequence"/>
</dbReference>
<protein>
    <submittedName>
        <fullName evidence="1">Condensin complex subunit 3</fullName>
    </submittedName>
</protein>
<organism evidence="1 2">
    <name type="scientific">Papilio machaon</name>
    <name type="common">Old World swallowtail butterfly</name>
    <dbReference type="NCBI Taxonomy" id="76193"/>
    <lineage>
        <taxon>Eukaryota</taxon>
        <taxon>Metazoa</taxon>
        <taxon>Ecdysozoa</taxon>
        <taxon>Arthropoda</taxon>
        <taxon>Hexapoda</taxon>
        <taxon>Insecta</taxon>
        <taxon>Pterygota</taxon>
        <taxon>Neoptera</taxon>
        <taxon>Endopterygota</taxon>
        <taxon>Lepidoptera</taxon>
        <taxon>Glossata</taxon>
        <taxon>Ditrysia</taxon>
        <taxon>Papilionoidea</taxon>
        <taxon>Papilionidae</taxon>
        <taxon>Papilioninae</taxon>
        <taxon>Papilio</taxon>
    </lineage>
</organism>
<dbReference type="InParanoid" id="A0A194R158"/>
<dbReference type="PANTHER" id="PTHR14418:SF5">
    <property type="entry name" value="CONDENSIN COMPLEX SUBUNIT 3"/>
    <property type="match status" value="1"/>
</dbReference>